<feature type="domain" description="RUN" evidence="3">
    <location>
        <begin position="312"/>
        <end position="373"/>
    </location>
</feature>
<dbReference type="InterPro" id="IPR037213">
    <property type="entry name" value="Run_dom_sf"/>
</dbReference>
<dbReference type="InterPro" id="IPR004012">
    <property type="entry name" value="Run_dom"/>
</dbReference>
<dbReference type="SUPFAM" id="SSF140741">
    <property type="entry name" value="RUN domain-like"/>
    <property type="match status" value="1"/>
</dbReference>
<dbReference type="PANTHER" id="PTHR46070:SF1">
    <property type="entry name" value="PINSTRIPE, ISOFORM A"/>
    <property type="match status" value="1"/>
</dbReference>
<dbReference type="Pfam" id="PF03455">
    <property type="entry name" value="dDENN"/>
    <property type="match status" value="1"/>
</dbReference>
<dbReference type="PROSITE" id="PS50211">
    <property type="entry name" value="DENN"/>
    <property type="match status" value="1"/>
</dbReference>
<dbReference type="InterPro" id="IPR005112">
    <property type="entry name" value="dDENN_dom"/>
</dbReference>
<feature type="domain" description="UDENN" evidence="2">
    <location>
        <begin position="1"/>
        <end position="114"/>
    </location>
</feature>
<keyword evidence="4" id="KW-1185">Reference proteome</keyword>
<evidence type="ECO:0000313" key="5">
    <source>
        <dbReference type="WBParaSite" id="PDA_v2.g8630.t1"/>
    </source>
</evidence>
<evidence type="ECO:0000259" key="2">
    <source>
        <dbReference type="PROSITE" id="PS50211"/>
    </source>
</evidence>
<sequence length="373" mass="42576">MMGENDDGYETASQSPISAETQVYFQYLQFQGLRLNHAVRDLLLNHFACLFYSYDSFVISEQSSQQPRDSVANFDKASFLSDQPDSFLPFLAAFLETQMFASFIDSKILSHLQSDIDENVVIFDSKIKQVREKLAALKVQTPTIEKPADIMINEEPQLLSPTMPSMHMDYEVRQPHILPGTAIRNYGGFFPDIDRRLFETNPISSATHSPWKQQKQRQRNNSFGLMDESSSVNNTPKHTPKKRSGDDPTRSQAHWKFVEQLLKETKITQKIGMSLKTNSVTVKKTKTKRMLVMKMGKEAVHLGHNDLGVTGVEENTLVAGFCDLLERVWAHGLKKKHGKSALWTHVLSHQEREKYPHSARSIEQSSNLTPVYW</sequence>
<dbReference type="SMART" id="SM00801">
    <property type="entry name" value="dDENN"/>
    <property type="match status" value="1"/>
</dbReference>
<evidence type="ECO:0000256" key="1">
    <source>
        <dbReference type="SAM" id="MobiDB-lite"/>
    </source>
</evidence>
<reference evidence="5" key="1">
    <citation type="submission" date="2022-11" db="UniProtKB">
        <authorList>
            <consortium name="WormBaseParasite"/>
        </authorList>
    </citation>
    <scope>IDENTIFICATION</scope>
</reference>
<dbReference type="WBParaSite" id="PDA_v2.g8630.t1">
    <property type="protein sequence ID" value="PDA_v2.g8630.t1"/>
    <property type="gene ID" value="PDA_v2.g8630"/>
</dbReference>
<proteinExistence type="predicted"/>
<dbReference type="PROSITE" id="PS50826">
    <property type="entry name" value="RUN"/>
    <property type="match status" value="1"/>
</dbReference>
<accession>A0A914QWJ7</accession>
<dbReference type="PANTHER" id="PTHR46070">
    <property type="entry name" value="PINSTRIPE, ISOFORM A"/>
    <property type="match status" value="1"/>
</dbReference>
<feature type="compositionally biased region" description="Polar residues" evidence="1">
    <location>
        <begin position="204"/>
        <end position="237"/>
    </location>
</feature>
<dbReference type="InterPro" id="IPR037516">
    <property type="entry name" value="Tripartite_DENN"/>
</dbReference>
<protein>
    <submittedName>
        <fullName evidence="5">Uncharacterized protein</fullName>
    </submittedName>
</protein>
<dbReference type="InterPro" id="IPR047278">
    <property type="entry name" value="DEN5A/B"/>
</dbReference>
<evidence type="ECO:0000259" key="3">
    <source>
        <dbReference type="PROSITE" id="PS50826"/>
    </source>
</evidence>
<dbReference type="AlphaFoldDB" id="A0A914QWJ7"/>
<dbReference type="GO" id="GO:0031267">
    <property type="term" value="F:small GTPase binding"/>
    <property type="evidence" value="ECO:0007669"/>
    <property type="project" value="InterPro"/>
</dbReference>
<dbReference type="Proteomes" id="UP000887578">
    <property type="component" value="Unplaced"/>
</dbReference>
<feature type="region of interest" description="Disordered" evidence="1">
    <location>
        <begin position="204"/>
        <end position="251"/>
    </location>
</feature>
<organism evidence="4 5">
    <name type="scientific">Panagrolaimus davidi</name>
    <dbReference type="NCBI Taxonomy" id="227884"/>
    <lineage>
        <taxon>Eukaryota</taxon>
        <taxon>Metazoa</taxon>
        <taxon>Ecdysozoa</taxon>
        <taxon>Nematoda</taxon>
        <taxon>Chromadorea</taxon>
        <taxon>Rhabditida</taxon>
        <taxon>Tylenchina</taxon>
        <taxon>Panagrolaimomorpha</taxon>
        <taxon>Panagrolaimoidea</taxon>
        <taxon>Panagrolaimidae</taxon>
        <taxon>Panagrolaimus</taxon>
    </lineage>
</organism>
<dbReference type="GO" id="GO:0005085">
    <property type="term" value="F:guanyl-nucleotide exchange factor activity"/>
    <property type="evidence" value="ECO:0007669"/>
    <property type="project" value="InterPro"/>
</dbReference>
<evidence type="ECO:0000313" key="4">
    <source>
        <dbReference type="Proteomes" id="UP000887578"/>
    </source>
</evidence>
<dbReference type="Gene3D" id="1.20.58.900">
    <property type="match status" value="1"/>
</dbReference>
<name>A0A914QWJ7_9BILA</name>